<dbReference type="AlphaFoldDB" id="A0AAV0ZJW5"/>
<evidence type="ECO:0000313" key="2">
    <source>
        <dbReference type="EMBL" id="CAI8598054.1"/>
    </source>
</evidence>
<gene>
    <name evidence="2" type="ORF">VFH_II109920</name>
</gene>
<protein>
    <submittedName>
        <fullName evidence="2">Uncharacterized protein</fullName>
    </submittedName>
</protein>
<accession>A0AAV0ZJW5</accession>
<organism evidence="2 3">
    <name type="scientific">Vicia faba</name>
    <name type="common">Broad bean</name>
    <name type="synonym">Faba vulgaris</name>
    <dbReference type="NCBI Taxonomy" id="3906"/>
    <lineage>
        <taxon>Eukaryota</taxon>
        <taxon>Viridiplantae</taxon>
        <taxon>Streptophyta</taxon>
        <taxon>Embryophyta</taxon>
        <taxon>Tracheophyta</taxon>
        <taxon>Spermatophyta</taxon>
        <taxon>Magnoliopsida</taxon>
        <taxon>eudicotyledons</taxon>
        <taxon>Gunneridae</taxon>
        <taxon>Pentapetalae</taxon>
        <taxon>rosids</taxon>
        <taxon>fabids</taxon>
        <taxon>Fabales</taxon>
        <taxon>Fabaceae</taxon>
        <taxon>Papilionoideae</taxon>
        <taxon>50 kb inversion clade</taxon>
        <taxon>NPAAA clade</taxon>
        <taxon>Hologalegina</taxon>
        <taxon>IRL clade</taxon>
        <taxon>Fabeae</taxon>
        <taxon>Vicia</taxon>
    </lineage>
</organism>
<name>A0AAV0ZJW5_VICFA</name>
<dbReference type="Proteomes" id="UP001157006">
    <property type="component" value="Chromosome 2"/>
</dbReference>
<dbReference type="EMBL" id="OX451737">
    <property type="protein sequence ID" value="CAI8598054.1"/>
    <property type="molecule type" value="Genomic_DNA"/>
</dbReference>
<keyword evidence="1" id="KW-0732">Signal</keyword>
<proteinExistence type="predicted"/>
<evidence type="ECO:0000256" key="1">
    <source>
        <dbReference type="SAM" id="SignalP"/>
    </source>
</evidence>
<feature type="chain" id="PRO_5043841376" evidence="1">
    <location>
        <begin position="22"/>
        <end position="165"/>
    </location>
</feature>
<sequence>MNGIGAAGLLVLALPSHSLFSSSPARPLLFAYGGGSSQSPISSLGFDADAAALSPYTLLLRSTKYSVAANTTFSWRKCLKRMRFTNWRSIWRVYDSDNRKSMSRHGLKCISDGLFFLFLLWILELVVSLLDCLLDWSDLTAKSRLLQVWFISGLLGSKGKRKTPR</sequence>
<feature type="signal peptide" evidence="1">
    <location>
        <begin position="1"/>
        <end position="21"/>
    </location>
</feature>
<reference evidence="2 3" key="1">
    <citation type="submission" date="2023-01" db="EMBL/GenBank/DDBJ databases">
        <authorList>
            <person name="Kreplak J."/>
        </authorList>
    </citation>
    <scope>NUCLEOTIDE SEQUENCE [LARGE SCALE GENOMIC DNA]</scope>
</reference>
<keyword evidence="3" id="KW-1185">Reference proteome</keyword>
<evidence type="ECO:0000313" key="3">
    <source>
        <dbReference type="Proteomes" id="UP001157006"/>
    </source>
</evidence>